<keyword evidence="1" id="KW-0472">Membrane</keyword>
<name>A0A158Q5I1_DRAME</name>
<dbReference type="Proteomes" id="UP000274756">
    <property type="component" value="Unassembled WGS sequence"/>
</dbReference>
<organism evidence="3 5">
    <name type="scientific">Dracunculus medinensis</name>
    <name type="common">Guinea worm</name>
    <dbReference type="NCBI Taxonomy" id="318479"/>
    <lineage>
        <taxon>Eukaryota</taxon>
        <taxon>Metazoa</taxon>
        <taxon>Ecdysozoa</taxon>
        <taxon>Nematoda</taxon>
        <taxon>Chromadorea</taxon>
        <taxon>Rhabditida</taxon>
        <taxon>Spirurina</taxon>
        <taxon>Dracunculoidea</taxon>
        <taxon>Dracunculidae</taxon>
        <taxon>Dracunculus</taxon>
    </lineage>
</organism>
<dbReference type="EMBL" id="UYYG01000031">
    <property type="protein sequence ID" value="VDN51797.1"/>
    <property type="molecule type" value="Genomic_DNA"/>
</dbReference>
<keyword evidence="1" id="KW-1133">Transmembrane helix</keyword>
<feature type="transmembrane region" description="Helical" evidence="1">
    <location>
        <begin position="159"/>
        <end position="182"/>
    </location>
</feature>
<keyword evidence="4" id="KW-1185">Reference proteome</keyword>
<sequence>MILTVSDDPEFQICHEVIVDNDATLSTFLNECVNNMKDYRNISLTDLLVVINGKKIIPGNKNLNEKLLNLGFSNADLVLVQKKPSHLVPSTSKQNDRTNIIADLVKAIKVPSHSKLNPNQVIARKHNLLESDIAAHSGMRILAQKLSRNGLDYTSLPCLVYVNVILVFMAQFLYSSSLILFFHYKNEVLTELTFAKSRALLVIGANQIKWRMLRQEEEGTYNHVQI</sequence>
<dbReference type="Proteomes" id="UP000038040">
    <property type="component" value="Unplaced"/>
</dbReference>
<evidence type="ECO:0000313" key="4">
    <source>
        <dbReference type="Proteomes" id="UP000274756"/>
    </source>
</evidence>
<evidence type="ECO:0000313" key="5">
    <source>
        <dbReference type="WBParaSite" id="DME_0000747701-mRNA-1"/>
    </source>
</evidence>
<protein>
    <submittedName>
        <fullName evidence="5">Ubiquitin-like domain-containing protein</fullName>
    </submittedName>
</protein>
<accession>A0A158Q5I1</accession>
<evidence type="ECO:0000313" key="2">
    <source>
        <dbReference type="EMBL" id="VDN51797.1"/>
    </source>
</evidence>
<gene>
    <name evidence="2" type="ORF">DME_LOCUS1770</name>
</gene>
<dbReference type="AlphaFoldDB" id="A0A158Q5I1"/>
<proteinExistence type="predicted"/>
<keyword evidence="1" id="KW-0812">Transmembrane</keyword>
<reference evidence="5" key="1">
    <citation type="submission" date="2016-04" db="UniProtKB">
        <authorList>
            <consortium name="WormBaseParasite"/>
        </authorList>
    </citation>
    <scope>IDENTIFICATION</scope>
</reference>
<evidence type="ECO:0000313" key="3">
    <source>
        <dbReference type="Proteomes" id="UP000038040"/>
    </source>
</evidence>
<reference evidence="2 4" key="2">
    <citation type="submission" date="2018-11" db="EMBL/GenBank/DDBJ databases">
        <authorList>
            <consortium name="Pathogen Informatics"/>
        </authorList>
    </citation>
    <scope>NUCLEOTIDE SEQUENCE [LARGE SCALE GENOMIC DNA]</scope>
</reference>
<dbReference type="WBParaSite" id="DME_0000747701-mRNA-1">
    <property type="protein sequence ID" value="DME_0000747701-mRNA-1"/>
    <property type="gene ID" value="DME_0000747701"/>
</dbReference>
<evidence type="ECO:0000256" key="1">
    <source>
        <dbReference type="SAM" id="Phobius"/>
    </source>
</evidence>